<evidence type="ECO:0000313" key="3">
    <source>
        <dbReference type="EMBL" id="KAH8980195.1"/>
    </source>
</evidence>
<keyword evidence="1" id="KW-0472">Membrane</keyword>
<proteinExistence type="predicted"/>
<keyword evidence="1" id="KW-1133">Transmembrane helix</keyword>
<accession>A0AAD4L6Z6</accession>
<dbReference type="AlphaFoldDB" id="A0AAD4L6Z6"/>
<feature type="transmembrane region" description="Helical" evidence="1">
    <location>
        <begin position="217"/>
        <end position="240"/>
    </location>
</feature>
<reference evidence="2" key="1">
    <citation type="submission" date="2022-01" db="EMBL/GenBank/DDBJ databases">
        <title>Comparative genomics reveals a dynamic genome evolution in the ectomycorrhizal milk-cap (Lactarius) mushrooms.</title>
        <authorList>
            <consortium name="DOE Joint Genome Institute"/>
            <person name="Lebreton A."/>
            <person name="Tang N."/>
            <person name="Kuo A."/>
            <person name="LaButti K."/>
            <person name="Drula E."/>
            <person name="Barry K."/>
            <person name="Clum A."/>
            <person name="Lipzen A."/>
            <person name="Mousain D."/>
            <person name="Ng V."/>
            <person name="Wang R."/>
            <person name="Wang X."/>
            <person name="Dai Y."/>
            <person name="Henrissat B."/>
            <person name="Grigoriev I.V."/>
            <person name="Guerin-Laguette A."/>
            <person name="Yu F."/>
            <person name="Martin F.M."/>
        </authorList>
    </citation>
    <scope>NUCLEOTIDE SEQUENCE</scope>
    <source>
        <strain evidence="2">QP</strain>
    </source>
</reference>
<feature type="transmembrane region" description="Helical" evidence="1">
    <location>
        <begin position="12"/>
        <end position="30"/>
    </location>
</feature>
<organism evidence="2 4">
    <name type="scientific">Lactarius akahatsu</name>
    <dbReference type="NCBI Taxonomy" id="416441"/>
    <lineage>
        <taxon>Eukaryota</taxon>
        <taxon>Fungi</taxon>
        <taxon>Dikarya</taxon>
        <taxon>Basidiomycota</taxon>
        <taxon>Agaricomycotina</taxon>
        <taxon>Agaricomycetes</taxon>
        <taxon>Russulales</taxon>
        <taxon>Russulaceae</taxon>
        <taxon>Lactarius</taxon>
    </lineage>
</organism>
<gene>
    <name evidence="3" type="ORF">EDB92DRAFT_2073364</name>
    <name evidence="2" type="ORF">EDB92DRAFT_2095166</name>
</gene>
<dbReference type="EMBL" id="JAKELL010000176">
    <property type="protein sequence ID" value="KAH8979332.1"/>
    <property type="molecule type" value="Genomic_DNA"/>
</dbReference>
<comment type="caution">
    <text evidence="2">The sequence shown here is derived from an EMBL/GenBank/DDBJ whole genome shotgun (WGS) entry which is preliminary data.</text>
</comment>
<feature type="transmembrane region" description="Helical" evidence="1">
    <location>
        <begin position="121"/>
        <end position="139"/>
    </location>
</feature>
<evidence type="ECO:0000313" key="4">
    <source>
        <dbReference type="Proteomes" id="UP001201163"/>
    </source>
</evidence>
<protein>
    <submittedName>
        <fullName evidence="2">Uncharacterized protein</fullName>
    </submittedName>
</protein>
<feature type="transmembrane region" description="Helical" evidence="1">
    <location>
        <begin position="50"/>
        <end position="68"/>
    </location>
</feature>
<evidence type="ECO:0000256" key="1">
    <source>
        <dbReference type="SAM" id="Phobius"/>
    </source>
</evidence>
<name>A0AAD4L6Z6_9AGAM</name>
<dbReference type="EMBL" id="JAKELL010000142">
    <property type="protein sequence ID" value="KAH8980195.1"/>
    <property type="molecule type" value="Genomic_DNA"/>
</dbReference>
<feature type="transmembrane region" description="Helical" evidence="1">
    <location>
        <begin position="151"/>
        <end position="175"/>
    </location>
</feature>
<feature type="transmembrane region" description="Helical" evidence="1">
    <location>
        <begin position="187"/>
        <end position="211"/>
    </location>
</feature>
<keyword evidence="4" id="KW-1185">Reference proteome</keyword>
<sequence length="336" mass="37355">MVTSLSTEQLTGLVIFGSYFIGILCLFVLVVQSISERHRESATSGPASSWIYAGLALASFGYTWYYMISFMQWSFMDYERSAGVSKNATEPIGLERVANWLRSTALFEQAWTIVCDGPLRWWWSEQLCLFTVGFWTIFLQTKGKEHGVKHVWAYMLLGQLVAISVATNLFFLALVPPVKEKKKKASAASSVPLVLWLSVLASLATVMLVPHSLWHDYFLSNLLVMHALLVLPLLPLPASSPRAVRLRMSARTLYWLVALLSAAARVRTITVSGSLTAGPGTLWAVLKSHPAQASIGWDVVWTTISVLIWVRPLSVKGQLMSILSTAGWRHRGVINK</sequence>
<evidence type="ECO:0000313" key="2">
    <source>
        <dbReference type="EMBL" id="KAH8979332.1"/>
    </source>
</evidence>
<dbReference type="Proteomes" id="UP001201163">
    <property type="component" value="Unassembled WGS sequence"/>
</dbReference>
<keyword evidence="1" id="KW-0812">Transmembrane</keyword>